<organism evidence="1 2">
    <name type="scientific">Streptococcus oralis subsp. oralis</name>
    <dbReference type="NCBI Taxonomy" id="1891914"/>
    <lineage>
        <taxon>Bacteria</taxon>
        <taxon>Bacillati</taxon>
        <taxon>Bacillota</taxon>
        <taxon>Bacilli</taxon>
        <taxon>Lactobacillales</taxon>
        <taxon>Streptococcaceae</taxon>
        <taxon>Streptococcus</taxon>
    </lineage>
</organism>
<dbReference type="RefSeq" id="WP_084849365.1">
    <property type="nucleotide sequence ID" value="NZ_NCUI01000025.1"/>
</dbReference>
<dbReference type="EMBL" id="NCUT01000028">
    <property type="protein sequence ID" value="ORO71858.1"/>
    <property type="molecule type" value="Genomic_DNA"/>
</dbReference>
<dbReference type="Pfam" id="PF04860">
    <property type="entry name" value="Phage_portal"/>
    <property type="match status" value="1"/>
</dbReference>
<evidence type="ECO:0000313" key="1">
    <source>
        <dbReference type="EMBL" id="ORO71858.1"/>
    </source>
</evidence>
<evidence type="ECO:0000313" key="2">
    <source>
        <dbReference type="Proteomes" id="UP000193160"/>
    </source>
</evidence>
<gene>
    <name evidence="1" type="ORF">B7712_04165</name>
</gene>
<reference evidence="1 2" key="1">
    <citation type="journal article" date="2016" name="Eur. J. Clin. Microbiol. Infect. Dis.">
        <title>Whole genome sequencing as a tool for phylogenetic analysis of clinical strains of Mitis group streptococci.</title>
        <authorList>
            <person name="Rasmussen L.H."/>
            <person name="Dargis R."/>
            <person name="Hojholt K."/>
            <person name="Christensen J.J."/>
            <person name="Skovgaard O."/>
            <person name="Justesen U.S."/>
            <person name="Rosenvinge F.S."/>
            <person name="Moser C."/>
            <person name="Lukjancenko O."/>
            <person name="Rasmussen S."/>
            <person name="Nielsen X.C."/>
        </authorList>
    </citation>
    <scope>NUCLEOTIDE SEQUENCE [LARGE SCALE GENOMIC DNA]</scope>
    <source>
        <strain evidence="1 2">B_007274_11</strain>
    </source>
</reference>
<comment type="caution">
    <text evidence="1">The sequence shown here is derived from an EMBL/GenBank/DDBJ whole genome shotgun (WGS) entry which is preliminary data.</text>
</comment>
<protein>
    <submittedName>
        <fullName evidence="1">Nucleoid-structuring protein H-NS</fullName>
    </submittedName>
</protein>
<sequence>MGILRNAIDWIAGPRAPVVGQKKEIMAYVKSQQEKIQIREYALELCINKIANALSLADFETYKKGKQVQEKMWWIFNFEPNQNQTQIAFISDIVRHMAKNADGALVIQSGEQFIVAKNFDVEYRAFLPNLYKNIEVAGGYRLNKVYTEDEVLHFVLNDSKISSYLDGLYSEYGKLISGAIRNYNRNNALKLGLNISTMFDQQFGSKVVNTDKDGQDITEADVIIDEMYENRFKAILSDTDSITPLEEGLSISNVVDTKTNTKSGAVTTGDISDTISTAIDFAADAFSIPKGIMKGDVADAGEIRENFVNFAVRPFADVIETEVNRKLYRYTEVIKGNKLKIQTNTILIYSIEKFAAPAEALLRIGAYNPDEIRKKLGEEPLDTDMSKAYYVTKNYATESEMMELKGGEKTNGQKAD</sequence>
<proteinExistence type="predicted"/>
<dbReference type="AlphaFoldDB" id="A0A1X1IFI5"/>
<dbReference type="InterPro" id="IPR006944">
    <property type="entry name" value="Phage/GTA_portal"/>
</dbReference>
<dbReference type="Proteomes" id="UP000193160">
    <property type="component" value="Unassembled WGS sequence"/>
</dbReference>
<name>A0A1X1IFI5_STROR</name>
<accession>A0A1X1IFI5</accession>
<keyword evidence="2" id="KW-1185">Reference proteome</keyword>